<evidence type="ECO:0000256" key="4">
    <source>
        <dbReference type="ARBA" id="ARBA00023004"/>
    </source>
</evidence>
<dbReference type="Proteomes" id="UP000824156">
    <property type="component" value="Unassembled WGS sequence"/>
</dbReference>
<proteinExistence type="predicted"/>
<dbReference type="InterPro" id="IPR001486">
    <property type="entry name" value="Hemoglobin_trunc"/>
</dbReference>
<dbReference type="InterPro" id="IPR012292">
    <property type="entry name" value="Globin/Proto"/>
</dbReference>
<dbReference type="SUPFAM" id="SSF46458">
    <property type="entry name" value="Globin-like"/>
    <property type="match status" value="1"/>
</dbReference>
<keyword evidence="1" id="KW-0813">Transport</keyword>
<dbReference type="GO" id="GO:0046872">
    <property type="term" value="F:metal ion binding"/>
    <property type="evidence" value="ECO:0007669"/>
    <property type="project" value="UniProtKB-KW"/>
</dbReference>
<gene>
    <name evidence="5" type="ORF">H9853_05165</name>
</gene>
<keyword evidence="3" id="KW-0479">Metal-binding</keyword>
<dbReference type="GO" id="GO:0020037">
    <property type="term" value="F:heme binding"/>
    <property type="evidence" value="ECO:0007669"/>
    <property type="project" value="InterPro"/>
</dbReference>
<evidence type="ECO:0000313" key="5">
    <source>
        <dbReference type="EMBL" id="HIX54395.1"/>
    </source>
</evidence>
<organism evidence="5 6">
    <name type="scientific">Candidatus Sphingobacterium stercoripullorum</name>
    <dbReference type="NCBI Taxonomy" id="2838759"/>
    <lineage>
        <taxon>Bacteria</taxon>
        <taxon>Pseudomonadati</taxon>
        <taxon>Bacteroidota</taxon>
        <taxon>Sphingobacteriia</taxon>
        <taxon>Sphingobacteriales</taxon>
        <taxon>Sphingobacteriaceae</taxon>
        <taxon>Sphingobacterium</taxon>
    </lineage>
</organism>
<accession>A0A9D1W858</accession>
<name>A0A9D1W858_9SPHI</name>
<reference evidence="5" key="1">
    <citation type="journal article" date="2021" name="PeerJ">
        <title>Extensive microbial diversity within the chicken gut microbiome revealed by metagenomics and culture.</title>
        <authorList>
            <person name="Gilroy R."/>
            <person name="Ravi A."/>
            <person name="Getino M."/>
            <person name="Pursley I."/>
            <person name="Horton D.L."/>
            <person name="Alikhan N.F."/>
            <person name="Baker D."/>
            <person name="Gharbi K."/>
            <person name="Hall N."/>
            <person name="Watson M."/>
            <person name="Adriaenssens E.M."/>
            <person name="Foster-Nyarko E."/>
            <person name="Jarju S."/>
            <person name="Secka A."/>
            <person name="Antonio M."/>
            <person name="Oren A."/>
            <person name="Chaudhuri R.R."/>
            <person name="La Ragione R."/>
            <person name="Hildebrand F."/>
            <person name="Pallen M.J."/>
        </authorList>
    </citation>
    <scope>NUCLEOTIDE SEQUENCE</scope>
    <source>
        <strain evidence="5">1719</strain>
    </source>
</reference>
<dbReference type="CDD" id="cd08916">
    <property type="entry name" value="TrHb3_P"/>
    <property type="match status" value="1"/>
</dbReference>
<dbReference type="Pfam" id="PF01152">
    <property type="entry name" value="Bac_globin"/>
    <property type="match status" value="1"/>
</dbReference>
<keyword evidence="2" id="KW-0349">Heme</keyword>
<dbReference type="AlphaFoldDB" id="A0A9D1W858"/>
<evidence type="ECO:0000256" key="1">
    <source>
        <dbReference type="ARBA" id="ARBA00022448"/>
    </source>
</evidence>
<evidence type="ECO:0000256" key="3">
    <source>
        <dbReference type="ARBA" id="ARBA00022723"/>
    </source>
</evidence>
<dbReference type="Gene3D" id="1.10.490.10">
    <property type="entry name" value="Globins"/>
    <property type="match status" value="1"/>
</dbReference>
<sequence length="131" mass="15754">MEKKDIQNLGDIKLLVDEFYGKVRKDDVIGVVFERHIQDRWPEHLEKMYAFWQTLLLEEKTYNGKPFPPHALLPISEVHFNRWLDLFQETTEKLFKGEKADEAVWRARKMAALFQHKLEYIRNNPDKPLLM</sequence>
<dbReference type="GO" id="GO:0019825">
    <property type="term" value="F:oxygen binding"/>
    <property type="evidence" value="ECO:0007669"/>
    <property type="project" value="InterPro"/>
</dbReference>
<comment type="caution">
    <text evidence="5">The sequence shown here is derived from an EMBL/GenBank/DDBJ whole genome shotgun (WGS) entry which is preliminary data.</text>
</comment>
<reference evidence="5" key="2">
    <citation type="submission" date="2021-04" db="EMBL/GenBank/DDBJ databases">
        <authorList>
            <person name="Gilroy R."/>
        </authorList>
    </citation>
    <scope>NUCLEOTIDE SEQUENCE</scope>
    <source>
        <strain evidence="5">1719</strain>
    </source>
</reference>
<dbReference type="EMBL" id="DXEZ01000143">
    <property type="protein sequence ID" value="HIX54395.1"/>
    <property type="molecule type" value="Genomic_DNA"/>
</dbReference>
<dbReference type="InterPro" id="IPR009050">
    <property type="entry name" value="Globin-like_sf"/>
</dbReference>
<keyword evidence="4" id="KW-0408">Iron</keyword>
<evidence type="ECO:0000313" key="6">
    <source>
        <dbReference type="Proteomes" id="UP000824156"/>
    </source>
</evidence>
<evidence type="ECO:0000256" key="2">
    <source>
        <dbReference type="ARBA" id="ARBA00022617"/>
    </source>
</evidence>
<protein>
    <submittedName>
        <fullName evidence="5">Group III truncated hemoglobin</fullName>
    </submittedName>
</protein>